<dbReference type="Gene3D" id="1.10.1670.10">
    <property type="entry name" value="Helix-hairpin-Helix base-excision DNA repair enzymes (C-terminal)"/>
    <property type="match status" value="1"/>
</dbReference>
<dbReference type="RefSeq" id="XP_013754372.1">
    <property type="nucleotide sequence ID" value="XM_013898918.1"/>
</dbReference>
<dbReference type="InterPro" id="IPR004036">
    <property type="entry name" value="Endonuclease-III-like_CS2"/>
</dbReference>
<dbReference type="PROSITE" id="PS01155">
    <property type="entry name" value="ENDONUCLEASE_III_2"/>
    <property type="match status" value="1"/>
</dbReference>
<dbReference type="Gene3D" id="1.10.340.30">
    <property type="entry name" value="Hypothetical protein, domain 2"/>
    <property type="match status" value="1"/>
</dbReference>
<dbReference type="InterPro" id="IPR003651">
    <property type="entry name" value="Endonuclease3_FeS-loop_motif"/>
</dbReference>
<comment type="cofactor">
    <cofactor evidence="13">
        <name>[4Fe-4S] cluster</name>
        <dbReference type="ChEBI" id="CHEBI:49883"/>
    </cofactor>
    <text evidence="13">Binds 1 [4Fe-4S] cluster.</text>
</comment>
<evidence type="ECO:0000259" key="15">
    <source>
        <dbReference type="SMART" id="SM00478"/>
    </source>
</evidence>
<dbReference type="GO" id="GO:0046872">
    <property type="term" value="F:metal ion binding"/>
    <property type="evidence" value="ECO:0007669"/>
    <property type="project" value="UniProtKB-UniRule"/>
</dbReference>
<dbReference type="SMART" id="SM00478">
    <property type="entry name" value="ENDO3c"/>
    <property type="match status" value="1"/>
</dbReference>
<dbReference type="PANTHER" id="PTHR42944:SF1">
    <property type="entry name" value="ADENINE DNA GLYCOSYLASE"/>
    <property type="match status" value="1"/>
</dbReference>
<comment type="similarity">
    <text evidence="2 13">Belongs to the Nth/MutY family.</text>
</comment>
<keyword evidence="11" id="KW-0234">DNA repair</keyword>
<keyword evidence="10" id="KW-0411">Iron-sulfur</keyword>
<dbReference type="InterPro" id="IPR029119">
    <property type="entry name" value="MutY_C"/>
</dbReference>
<reference evidence="16 17" key="1">
    <citation type="submission" date="2010-05" db="EMBL/GenBank/DDBJ databases">
        <title>The Genome Sequence of Thecamonas trahens ATCC 50062.</title>
        <authorList>
            <consortium name="The Broad Institute Genome Sequencing Platform"/>
            <person name="Russ C."/>
            <person name="Cuomo C."/>
            <person name="Shea T."/>
            <person name="Young S.K."/>
            <person name="Zeng Q."/>
            <person name="Koehrsen M."/>
            <person name="Haas B."/>
            <person name="Borodovsky M."/>
            <person name="Guigo R."/>
            <person name="Alvarado L."/>
            <person name="Berlin A."/>
            <person name="Bochicchio J."/>
            <person name="Borenstein D."/>
            <person name="Chapman S."/>
            <person name="Chen Z."/>
            <person name="Freedman E."/>
            <person name="Gellesch M."/>
            <person name="Goldberg J."/>
            <person name="Griggs A."/>
            <person name="Gujja S."/>
            <person name="Heilman E."/>
            <person name="Heiman D."/>
            <person name="Hepburn T."/>
            <person name="Howarth C."/>
            <person name="Jen D."/>
            <person name="Larson L."/>
            <person name="Mehta T."/>
            <person name="Park D."/>
            <person name="Pearson M."/>
            <person name="Roberts A."/>
            <person name="Saif S."/>
            <person name="Shenoy N."/>
            <person name="Sisk P."/>
            <person name="Stolte C."/>
            <person name="Sykes S."/>
            <person name="Thomson T."/>
            <person name="Walk T."/>
            <person name="White J."/>
            <person name="Yandava C."/>
            <person name="Burger G."/>
            <person name="Gray M.W."/>
            <person name="Holland P.W.H."/>
            <person name="King N."/>
            <person name="Lang F.B.F."/>
            <person name="Roger A.J."/>
            <person name="Ruiz-Trillo I."/>
            <person name="Lander E."/>
            <person name="Nusbaum C."/>
        </authorList>
    </citation>
    <scope>NUCLEOTIDE SEQUENCE [LARGE SCALE GENOMIC DNA]</scope>
    <source>
        <strain evidence="16 17">ATCC 50062</strain>
    </source>
</reference>
<dbReference type="SUPFAM" id="SSF55811">
    <property type="entry name" value="Nudix"/>
    <property type="match status" value="1"/>
</dbReference>
<proteinExistence type="inferred from homology"/>
<keyword evidence="12 13" id="KW-0326">Glycosidase</keyword>
<keyword evidence="7 13" id="KW-0227">DNA damage</keyword>
<dbReference type="Gene3D" id="3.90.79.10">
    <property type="entry name" value="Nucleoside Triphosphate Pyrophosphohydrolase"/>
    <property type="match status" value="1"/>
</dbReference>
<keyword evidence="5" id="KW-0004">4Fe-4S</keyword>
<evidence type="ECO:0000256" key="12">
    <source>
        <dbReference type="ARBA" id="ARBA00023295"/>
    </source>
</evidence>
<sequence length="487" mass="52340">MATHTASYHELSRESAGSIRESLLKWYTLNRRELPWRAPFWSAPEGTRADDVADVFAYHVWISEVMLQQTQVATVIAYFNKFVSTWPTLADLAAAQLDDVLAAWAGLGYYRRARLLHKGAQAVMGPEFGGVLPRDPVQLKKIPGIGPYTAGAISSIAFGCPAPIVDGNVVRVVARLRALGAMPSSPIFWEYATALVDPHRPGDLNQALMELGATVCTKANPSCGSCPIRDHCLARAEVSSTRAAAVNALGFTPLATQPKVANIRAESPDPATVAPKTKRAKLLDGSPRPSARSHVVIELDDESKPACELCFGWEEAGTPTASVTKYPRKKKKTKVRSEILAAAVIYRRRDDGAPLEILVEQRPPTGLLAGLWQLAAIPLDDIDAADNIAAVEAGLNAKLATMLNAPAAYVEPSTFARATVPVVRHRFSHIAQTIAVFVACTAAGDDPEALPATTRWLPLSNVSSAAVPTRLKKILKAAKSSLPSNRK</sequence>
<name>A0A0L0DP53_THETB</name>
<evidence type="ECO:0000256" key="14">
    <source>
        <dbReference type="SAM" id="MobiDB-lite"/>
    </source>
</evidence>
<dbReference type="GO" id="GO:0000701">
    <property type="term" value="F:purine-specific mismatch base pair DNA N-glycosylase activity"/>
    <property type="evidence" value="ECO:0007669"/>
    <property type="project" value="UniProtKB-EC"/>
</dbReference>
<feature type="domain" description="HhH-GPD" evidence="15">
    <location>
        <begin position="66"/>
        <end position="214"/>
    </location>
</feature>
<dbReference type="GO" id="GO:0005634">
    <property type="term" value="C:nucleus"/>
    <property type="evidence" value="ECO:0007669"/>
    <property type="project" value="TreeGrafter"/>
</dbReference>
<evidence type="ECO:0000256" key="3">
    <source>
        <dbReference type="ARBA" id="ARBA00012045"/>
    </source>
</evidence>
<evidence type="ECO:0000313" key="17">
    <source>
        <dbReference type="Proteomes" id="UP000054408"/>
    </source>
</evidence>
<dbReference type="OMA" id="CRPGDFN"/>
<dbReference type="Pfam" id="PF14815">
    <property type="entry name" value="NUDIX_4"/>
    <property type="match status" value="1"/>
</dbReference>
<dbReference type="EMBL" id="GL349482">
    <property type="protein sequence ID" value="KNC53816.1"/>
    <property type="molecule type" value="Genomic_DNA"/>
</dbReference>
<evidence type="ECO:0000256" key="1">
    <source>
        <dbReference type="ARBA" id="ARBA00000843"/>
    </source>
</evidence>
<dbReference type="GeneID" id="25567980"/>
<dbReference type="STRING" id="461836.A0A0L0DP53"/>
<dbReference type="InterPro" id="IPR003265">
    <property type="entry name" value="HhH-GPD_domain"/>
</dbReference>
<dbReference type="InterPro" id="IPR023170">
    <property type="entry name" value="HhH_base_excis_C"/>
</dbReference>
<keyword evidence="9 13" id="KW-0408">Iron</keyword>
<dbReference type="EC" id="3.2.2.31" evidence="3 13"/>
<evidence type="ECO:0000256" key="6">
    <source>
        <dbReference type="ARBA" id="ARBA00022723"/>
    </source>
</evidence>
<dbReference type="GO" id="GO:0006284">
    <property type="term" value="P:base-excision repair"/>
    <property type="evidence" value="ECO:0007669"/>
    <property type="project" value="UniProtKB-UniRule"/>
</dbReference>
<evidence type="ECO:0000256" key="4">
    <source>
        <dbReference type="ARBA" id="ARBA00022023"/>
    </source>
</evidence>
<dbReference type="CDD" id="cd00056">
    <property type="entry name" value="ENDO3c"/>
    <property type="match status" value="1"/>
</dbReference>
<dbReference type="GO" id="GO:0032357">
    <property type="term" value="F:oxidized purine DNA binding"/>
    <property type="evidence" value="ECO:0007669"/>
    <property type="project" value="TreeGrafter"/>
</dbReference>
<evidence type="ECO:0000256" key="9">
    <source>
        <dbReference type="ARBA" id="ARBA00023004"/>
    </source>
</evidence>
<keyword evidence="17" id="KW-1185">Reference proteome</keyword>
<evidence type="ECO:0000256" key="7">
    <source>
        <dbReference type="ARBA" id="ARBA00022763"/>
    </source>
</evidence>
<dbReference type="GO" id="GO:0006298">
    <property type="term" value="P:mismatch repair"/>
    <property type="evidence" value="ECO:0007669"/>
    <property type="project" value="TreeGrafter"/>
</dbReference>
<comment type="catalytic activity">
    <reaction evidence="1 13">
        <text>Hydrolyzes free adenine bases from 7,8-dihydro-8-oxoguanine:adenine mismatched double-stranded DNA, leaving an apurinic site.</text>
        <dbReference type="EC" id="3.2.2.31"/>
    </reaction>
</comment>
<dbReference type="InterPro" id="IPR000445">
    <property type="entry name" value="HhH_motif"/>
</dbReference>
<dbReference type="InterPro" id="IPR044298">
    <property type="entry name" value="MIG/MutY"/>
</dbReference>
<dbReference type="AlphaFoldDB" id="A0A0L0DP53"/>
<evidence type="ECO:0000256" key="8">
    <source>
        <dbReference type="ARBA" id="ARBA00022801"/>
    </source>
</evidence>
<dbReference type="InterPro" id="IPR011257">
    <property type="entry name" value="DNA_glycosylase"/>
</dbReference>
<dbReference type="PANTHER" id="PTHR42944">
    <property type="entry name" value="ADENINE DNA GLYCOSYLASE"/>
    <property type="match status" value="1"/>
</dbReference>
<evidence type="ECO:0000256" key="11">
    <source>
        <dbReference type="ARBA" id="ARBA00023204"/>
    </source>
</evidence>
<comment type="function">
    <text evidence="13">Adenine glycosylase active on G-A mispairs.</text>
</comment>
<evidence type="ECO:0000256" key="13">
    <source>
        <dbReference type="RuleBase" id="RU365096"/>
    </source>
</evidence>
<dbReference type="FunFam" id="1.10.340.30:FF:000002">
    <property type="entry name" value="Adenine DNA glycosylase"/>
    <property type="match status" value="1"/>
</dbReference>
<dbReference type="SUPFAM" id="SSF48150">
    <property type="entry name" value="DNA-glycosylase"/>
    <property type="match status" value="1"/>
</dbReference>
<dbReference type="InterPro" id="IPR015797">
    <property type="entry name" value="NUDIX_hydrolase-like_dom_sf"/>
</dbReference>
<dbReference type="OrthoDB" id="10248838at2759"/>
<organism evidence="16 17">
    <name type="scientific">Thecamonas trahens ATCC 50062</name>
    <dbReference type="NCBI Taxonomy" id="461836"/>
    <lineage>
        <taxon>Eukaryota</taxon>
        <taxon>Apusozoa</taxon>
        <taxon>Apusomonadida</taxon>
        <taxon>Apusomonadidae</taxon>
        <taxon>Thecamonas</taxon>
    </lineage>
</organism>
<accession>A0A0L0DP53</accession>
<dbReference type="SMART" id="SM00525">
    <property type="entry name" value="FES"/>
    <property type="match status" value="1"/>
</dbReference>
<dbReference type="eggNOG" id="KOG2457">
    <property type="taxonomic scope" value="Eukaryota"/>
</dbReference>
<feature type="region of interest" description="Disordered" evidence="14">
    <location>
        <begin position="267"/>
        <end position="289"/>
    </location>
</feature>
<dbReference type="CDD" id="cd03431">
    <property type="entry name" value="NUDIX_DNA_Glycosylase_C-MutY"/>
    <property type="match status" value="1"/>
</dbReference>
<protein>
    <recommendedName>
        <fullName evidence="4 13">Adenine DNA glycosylase</fullName>
        <ecNumber evidence="3 13">3.2.2.31</ecNumber>
    </recommendedName>
</protein>
<dbReference type="GO" id="GO:0035485">
    <property type="term" value="F:adenine/guanine mispair binding"/>
    <property type="evidence" value="ECO:0007669"/>
    <property type="project" value="TreeGrafter"/>
</dbReference>
<dbReference type="Pfam" id="PF00633">
    <property type="entry name" value="HHH"/>
    <property type="match status" value="1"/>
</dbReference>
<gene>
    <name evidence="16" type="ORF">AMSG_09540</name>
</gene>
<dbReference type="GO" id="GO:0051539">
    <property type="term" value="F:4 iron, 4 sulfur cluster binding"/>
    <property type="evidence" value="ECO:0007669"/>
    <property type="project" value="UniProtKB-UniRule"/>
</dbReference>
<keyword evidence="6" id="KW-0479">Metal-binding</keyword>
<dbReference type="Proteomes" id="UP000054408">
    <property type="component" value="Unassembled WGS sequence"/>
</dbReference>
<dbReference type="Pfam" id="PF00730">
    <property type="entry name" value="HhH-GPD"/>
    <property type="match status" value="1"/>
</dbReference>
<dbReference type="GO" id="GO:0034039">
    <property type="term" value="F:8-oxo-7,8-dihydroguanine DNA N-glycosylase activity"/>
    <property type="evidence" value="ECO:0007669"/>
    <property type="project" value="TreeGrafter"/>
</dbReference>
<evidence type="ECO:0000256" key="10">
    <source>
        <dbReference type="ARBA" id="ARBA00023014"/>
    </source>
</evidence>
<evidence type="ECO:0000256" key="5">
    <source>
        <dbReference type="ARBA" id="ARBA00022485"/>
    </source>
</evidence>
<evidence type="ECO:0000313" key="16">
    <source>
        <dbReference type="EMBL" id="KNC53816.1"/>
    </source>
</evidence>
<evidence type="ECO:0000256" key="2">
    <source>
        <dbReference type="ARBA" id="ARBA00008343"/>
    </source>
</evidence>
<keyword evidence="8" id="KW-0378">Hydrolase</keyword>